<dbReference type="AlphaFoldDB" id="A0A6J1JA30"/>
<feature type="region of interest" description="Disordered" evidence="1">
    <location>
        <begin position="1"/>
        <end position="27"/>
    </location>
</feature>
<evidence type="ECO:0000313" key="2">
    <source>
        <dbReference type="Proteomes" id="UP000504608"/>
    </source>
</evidence>
<dbReference type="OrthoDB" id="695262at2759"/>
<keyword evidence="2" id="KW-1185">Reference proteome</keyword>
<feature type="compositionally biased region" description="Polar residues" evidence="1">
    <location>
        <begin position="1"/>
        <end position="18"/>
    </location>
</feature>
<protein>
    <submittedName>
        <fullName evidence="3">Uncharacterized protein LOC111483938</fullName>
    </submittedName>
</protein>
<dbReference type="GeneID" id="111483938"/>
<organism evidence="2 3">
    <name type="scientific">Cucurbita maxima</name>
    <name type="common">Pumpkin</name>
    <name type="synonym">Winter squash</name>
    <dbReference type="NCBI Taxonomy" id="3661"/>
    <lineage>
        <taxon>Eukaryota</taxon>
        <taxon>Viridiplantae</taxon>
        <taxon>Streptophyta</taxon>
        <taxon>Embryophyta</taxon>
        <taxon>Tracheophyta</taxon>
        <taxon>Spermatophyta</taxon>
        <taxon>Magnoliopsida</taxon>
        <taxon>eudicotyledons</taxon>
        <taxon>Gunneridae</taxon>
        <taxon>Pentapetalae</taxon>
        <taxon>rosids</taxon>
        <taxon>fabids</taxon>
        <taxon>Cucurbitales</taxon>
        <taxon>Cucurbitaceae</taxon>
        <taxon>Cucurbiteae</taxon>
        <taxon>Cucurbita</taxon>
    </lineage>
</organism>
<dbReference type="Proteomes" id="UP000504608">
    <property type="component" value="Unplaced"/>
</dbReference>
<reference evidence="3" key="1">
    <citation type="submission" date="2025-08" db="UniProtKB">
        <authorList>
            <consortium name="RefSeq"/>
        </authorList>
    </citation>
    <scope>IDENTIFICATION</scope>
    <source>
        <tissue evidence="3">Young leaves</tissue>
    </source>
</reference>
<evidence type="ECO:0000313" key="3">
    <source>
        <dbReference type="RefSeq" id="XP_022986081.1"/>
    </source>
</evidence>
<proteinExistence type="predicted"/>
<dbReference type="RefSeq" id="XP_022986081.1">
    <property type="nucleotide sequence ID" value="XM_023130313.1"/>
</dbReference>
<sequence length="153" mass="17046">MNQNVLLRSPPETRQQPLLTDKSPNRLKEKPRFAELAGGTAAECAAICCCFPCSMMNLLILTVYKVPVGLCKKAWNRRGKRRHITKKNKAAAAATAGGATVGKEGPKHDGEKEDWGESLPSSYLSSEDVELEKEMWDQFYGTGFWRTPSQRET</sequence>
<feature type="region of interest" description="Disordered" evidence="1">
    <location>
        <begin position="82"/>
        <end position="123"/>
    </location>
</feature>
<dbReference type="KEGG" id="cmax:111483938"/>
<dbReference type="PANTHER" id="PTHR33264">
    <property type="entry name" value="EXPRESSED PROTEIN"/>
    <property type="match status" value="1"/>
</dbReference>
<evidence type="ECO:0000256" key="1">
    <source>
        <dbReference type="SAM" id="MobiDB-lite"/>
    </source>
</evidence>
<gene>
    <name evidence="3" type="primary">LOC111483938</name>
</gene>
<name>A0A6J1JA30_CUCMA</name>
<accession>A0A6J1JA30</accession>
<dbReference type="PANTHER" id="PTHR33264:SF70">
    <property type="match status" value="1"/>
</dbReference>
<feature type="compositionally biased region" description="Basic and acidic residues" evidence="1">
    <location>
        <begin position="104"/>
        <end position="115"/>
    </location>
</feature>